<keyword evidence="1" id="KW-0853">WD repeat</keyword>
<accession>A0A812D7U6</accession>
<dbReference type="OrthoDB" id="26681at2759"/>
<dbReference type="PANTHER" id="PTHR13743:SF162">
    <property type="entry name" value="NEUROBEACHIN"/>
    <property type="match status" value="1"/>
</dbReference>
<keyword evidence="5" id="KW-1185">Reference proteome</keyword>
<evidence type="ECO:0000313" key="5">
    <source>
        <dbReference type="Proteomes" id="UP000597762"/>
    </source>
</evidence>
<evidence type="ECO:0000256" key="2">
    <source>
        <dbReference type="SAM" id="MobiDB-lite"/>
    </source>
</evidence>
<evidence type="ECO:0000313" key="4">
    <source>
        <dbReference type="EMBL" id="CAE1291621.1"/>
    </source>
</evidence>
<dbReference type="InterPro" id="IPR046851">
    <property type="entry name" value="NBCH_WD40"/>
</dbReference>
<feature type="domain" description="Neurobeachin beta-propeller" evidence="3">
    <location>
        <begin position="49"/>
        <end position="315"/>
    </location>
</feature>
<feature type="region of interest" description="Disordered" evidence="2">
    <location>
        <begin position="1"/>
        <end position="21"/>
    </location>
</feature>
<dbReference type="PANTHER" id="PTHR13743">
    <property type="entry name" value="BEIGE/BEACH-RELATED"/>
    <property type="match status" value="1"/>
</dbReference>
<dbReference type="InterPro" id="IPR050865">
    <property type="entry name" value="BEACH_Domain"/>
</dbReference>
<feature type="repeat" description="WD" evidence="1">
    <location>
        <begin position="94"/>
        <end position="139"/>
    </location>
</feature>
<dbReference type="SUPFAM" id="SSF50978">
    <property type="entry name" value="WD40 repeat-like"/>
    <property type="match status" value="1"/>
</dbReference>
<dbReference type="EMBL" id="CAHIKZ030002752">
    <property type="protein sequence ID" value="CAE1291621.1"/>
    <property type="molecule type" value="Genomic_DNA"/>
</dbReference>
<sequence length="324" mass="36064">MLAFALPLEQGTPTSFSSDKNEKDAELPVLMDQLFAHNTGLHKRSLGDNFDQRLKVTHSSFVTTADNRFIFACGFWDKSFRIFATESARIVQVIYGHFDIVTCITKSESNTNHDCYIVTGSKDCTVMVWQFNARTQAIVGDIGTAEKPTPKATLTGHQTEVVCVAVFSELGLVVSGSKNGPCLVHALTGDLLRSLDPPEGCFSPELITMSREAFVLVKFDQGNICNFTINGRLLQHVKHKDNIMSMILSRGGEYLITGGDCGVADVWRTHDLTLLYSYPKCDGSIHSLSLSHDERLLLLGLGTGCLLVFFIDFNKWHHEYQDRY</sequence>
<dbReference type="GO" id="GO:0019901">
    <property type="term" value="F:protein kinase binding"/>
    <property type="evidence" value="ECO:0007669"/>
    <property type="project" value="TreeGrafter"/>
</dbReference>
<dbReference type="SMART" id="SM00320">
    <property type="entry name" value="WD40"/>
    <property type="match status" value="4"/>
</dbReference>
<reference evidence="4" key="1">
    <citation type="submission" date="2021-01" db="EMBL/GenBank/DDBJ databases">
        <authorList>
            <person name="Li R."/>
            <person name="Bekaert M."/>
        </authorList>
    </citation>
    <scope>NUCLEOTIDE SEQUENCE</scope>
    <source>
        <strain evidence="4">Farmed</strain>
    </source>
</reference>
<dbReference type="GO" id="GO:0016020">
    <property type="term" value="C:membrane"/>
    <property type="evidence" value="ECO:0007669"/>
    <property type="project" value="TreeGrafter"/>
</dbReference>
<dbReference type="GO" id="GO:0008104">
    <property type="term" value="P:intracellular protein localization"/>
    <property type="evidence" value="ECO:0007669"/>
    <property type="project" value="TreeGrafter"/>
</dbReference>
<dbReference type="InterPro" id="IPR015943">
    <property type="entry name" value="WD40/YVTN_repeat-like_dom_sf"/>
</dbReference>
<dbReference type="PROSITE" id="PS50082">
    <property type="entry name" value="WD_REPEATS_2"/>
    <property type="match status" value="1"/>
</dbReference>
<dbReference type="GO" id="GO:0005829">
    <property type="term" value="C:cytosol"/>
    <property type="evidence" value="ECO:0007669"/>
    <property type="project" value="TreeGrafter"/>
</dbReference>
<evidence type="ECO:0000256" key="1">
    <source>
        <dbReference type="PROSITE-ProRule" id="PRU00221"/>
    </source>
</evidence>
<name>A0A812D7U6_ACAPH</name>
<dbReference type="AlphaFoldDB" id="A0A812D7U6"/>
<organism evidence="4 5">
    <name type="scientific">Acanthosepion pharaonis</name>
    <name type="common">Pharaoh cuttlefish</name>
    <name type="synonym">Sepia pharaonis</name>
    <dbReference type="NCBI Taxonomy" id="158019"/>
    <lineage>
        <taxon>Eukaryota</taxon>
        <taxon>Metazoa</taxon>
        <taxon>Spiralia</taxon>
        <taxon>Lophotrochozoa</taxon>
        <taxon>Mollusca</taxon>
        <taxon>Cephalopoda</taxon>
        <taxon>Coleoidea</taxon>
        <taxon>Decapodiformes</taxon>
        <taxon>Sepiida</taxon>
        <taxon>Sepiina</taxon>
        <taxon>Sepiidae</taxon>
        <taxon>Acanthosepion</taxon>
    </lineage>
</organism>
<gene>
    <name evidence="4" type="ORF">SPHA_48836</name>
</gene>
<evidence type="ECO:0000259" key="3">
    <source>
        <dbReference type="Pfam" id="PF20426"/>
    </source>
</evidence>
<dbReference type="Pfam" id="PF20426">
    <property type="entry name" value="NBCH_WD40"/>
    <property type="match status" value="1"/>
</dbReference>
<dbReference type="Gene3D" id="2.130.10.10">
    <property type="entry name" value="YVTN repeat-like/Quinoprotein amine dehydrogenase"/>
    <property type="match status" value="2"/>
</dbReference>
<proteinExistence type="predicted"/>
<dbReference type="InterPro" id="IPR001680">
    <property type="entry name" value="WD40_rpt"/>
</dbReference>
<dbReference type="Proteomes" id="UP000597762">
    <property type="component" value="Unassembled WGS sequence"/>
</dbReference>
<comment type="caution">
    <text evidence="4">The sequence shown here is derived from an EMBL/GenBank/DDBJ whole genome shotgun (WGS) entry which is preliminary data.</text>
</comment>
<dbReference type="InterPro" id="IPR036322">
    <property type="entry name" value="WD40_repeat_dom_sf"/>
</dbReference>
<protein>
    <submittedName>
        <fullName evidence="4">Neurobeachin homolog,Lipopolysaccharide-responsive and beige-like anchor protein,Neurobeachin</fullName>
    </submittedName>
</protein>